<keyword evidence="5" id="KW-0325">Glycoprotein</keyword>
<dbReference type="SUPFAM" id="SSF56574">
    <property type="entry name" value="Serpins"/>
    <property type="match status" value="1"/>
</dbReference>
<dbReference type="Gene3D" id="2.30.39.10">
    <property type="entry name" value="Alpha-1-antitrypsin, domain 1"/>
    <property type="match status" value="1"/>
</dbReference>
<evidence type="ECO:0000256" key="3">
    <source>
        <dbReference type="ARBA" id="ARBA00022729"/>
    </source>
</evidence>
<sequence>MSSTISRGLLLLVGLCCLFFSSLAEDTEATEAPSHVQEHLTSHKITPSLADFAHSMYRVLAQQSNTSNIFFSPVSVAIAFAMLSLGTKGDTHAQILRGLEFNLTEIAEADIHEGFQNLLHILNRPNSKHQLTTGNGLFVNKNLKLLEKFSEDVKNIYHAEAFPTNFEDSAEAVKQINAYVEKGTQGKIVDFLKDLDKDTVLALVNYIFFRGKWEKPFQPESTAEEDFHVDEKTTVKVPMMRRVGNFRVFHCSTIQSWVLLMDYEGNITALFLLPDEGKMQHLEETLSKELICKFLNKKEKSTANIHLPKLSISGTYDLKTVLGNLGMTNVFGNSADLSGITEDGPLKVSKATHQAMLTIDEKGTEAAGATVVEAVFMSVPPEVHFNRPFGIIIVDHSTGSPLFVGKVMDPTQK</sequence>
<dbReference type="GO" id="GO:0005783">
    <property type="term" value="C:endoplasmic reticulum"/>
    <property type="evidence" value="ECO:0007669"/>
    <property type="project" value="Ensembl"/>
</dbReference>
<dbReference type="GO" id="GO:0004867">
    <property type="term" value="F:serine-type endopeptidase inhibitor activity"/>
    <property type="evidence" value="ECO:0007669"/>
    <property type="project" value="UniProtKB-KW"/>
</dbReference>
<protein>
    <submittedName>
        <fullName evidence="10 11">Alpha-1-antiproteinase S-like</fullName>
    </submittedName>
</protein>
<evidence type="ECO:0000256" key="2">
    <source>
        <dbReference type="ARBA" id="ARBA00022690"/>
    </source>
</evidence>
<dbReference type="SMART" id="SM00093">
    <property type="entry name" value="SERPIN"/>
    <property type="match status" value="1"/>
</dbReference>
<evidence type="ECO:0000313" key="10">
    <source>
        <dbReference type="RefSeq" id="XP_004635222.1"/>
    </source>
</evidence>
<evidence type="ECO:0000256" key="4">
    <source>
        <dbReference type="ARBA" id="ARBA00022900"/>
    </source>
</evidence>
<proteinExistence type="inferred from homology"/>
<dbReference type="GeneID" id="101575061"/>
<dbReference type="GO" id="GO:0005794">
    <property type="term" value="C:Golgi apparatus"/>
    <property type="evidence" value="ECO:0007669"/>
    <property type="project" value="Ensembl"/>
</dbReference>
<dbReference type="FunFam" id="3.30.497.10:FF:000001">
    <property type="entry name" value="Serine protease inhibitor"/>
    <property type="match status" value="1"/>
</dbReference>
<dbReference type="InterPro" id="IPR000215">
    <property type="entry name" value="Serpin_fam"/>
</dbReference>
<dbReference type="InterPro" id="IPR042178">
    <property type="entry name" value="Serpin_sf_1"/>
</dbReference>
<keyword evidence="4" id="KW-0722">Serine protease inhibitor</keyword>
<evidence type="ECO:0000313" key="11">
    <source>
        <dbReference type="RefSeq" id="XP_023575369.1"/>
    </source>
</evidence>
<keyword evidence="3 7" id="KW-0732">Signal</keyword>
<accession>A0A6P6EST7</accession>
<evidence type="ECO:0000259" key="8">
    <source>
        <dbReference type="SMART" id="SM00093"/>
    </source>
</evidence>
<dbReference type="AlphaFoldDB" id="A0A6P6EST7"/>
<evidence type="ECO:0000256" key="7">
    <source>
        <dbReference type="SAM" id="SignalP"/>
    </source>
</evidence>
<dbReference type="RefSeq" id="XP_023575369.1">
    <property type="nucleotide sequence ID" value="XM_023719601.1"/>
</dbReference>
<gene>
    <name evidence="10 11" type="primary">LOC101575061</name>
</gene>
<organism evidence="9 11">
    <name type="scientific">Octodon degus</name>
    <name type="common">Degu</name>
    <name type="synonym">Sciurus degus</name>
    <dbReference type="NCBI Taxonomy" id="10160"/>
    <lineage>
        <taxon>Eukaryota</taxon>
        <taxon>Metazoa</taxon>
        <taxon>Chordata</taxon>
        <taxon>Craniata</taxon>
        <taxon>Vertebrata</taxon>
        <taxon>Euteleostomi</taxon>
        <taxon>Mammalia</taxon>
        <taxon>Eutheria</taxon>
        <taxon>Euarchontoglires</taxon>
        <taxon>Glires</taxon>
        <taxon>Rodentia</taxon>
        <taxon>Hystricomorpha</taxon>
        <taxon>Octodontidae</taxon>
        <taxon>Octodon</taxon>
    </lineage>
</organism>
<keyword evidence="9" id="KW-1185">Reference proteome</keyword>
<dbReference type="PANTHER" id="PTHR11461:SF165">
    <property type="entry name" value="ALPHA-1-ANTITRYPSIN"/>
    <property type="match status" value="1"/>
</dbReference>
<feature type="domain" description="Serpin" evidence="8">
    <location>
        <begin position="54"/>
        <end position="410"/>
    </location>
</feature>
<dbReference type="GO" id="GO:0002020">
    <property type="term" value="F:protease binding"/>
    <property type="evidence" value="ECO:0007669"/>
    <property type="project" value="Ensembl"/>
</dbReference>
<evidence type="ECO:0000256" key="1">
    <source>
        <dbReference type="ARBA" id="ARBA00009500"/>
    </source>
</evidence>
<dbReference type="InterPro" id="IPR042185">
    <property type="entry name" value="Serpin_sf_2"/>
</dbReference>
<dbReference type="RefSeq" id="XP_004635222.1">
    <property type="nucleotide sequence ID" value="XM_004635165.2"/>
</dbReference>
<feature type="signal peptide" evidence="7">
    <location>
        <begin position="1"/>
        <end position="24"/>
    </location>
</feature>
<dbReference type="Pfam" id="PF00079">
    <property type="entry name" value="Serpin"/>
    <property type="match status" value="1"/>
</dbReference>
<dbReference type="Proteomes" id="UP000515203">
    <property type="component" value="Unplaced"/>
</dbReference>
<dbReference type="FunFam" id="2.30.39.10:FF:000003">
    <property type="entry name" value="alpha-1-antitrypsin isoform X1"/>
    <property type="match status" value="1"/>
</dbReference>
<name>A0A6P6EST7_OCTDE</name>
<evidence type="ECO:0000256" key="6">
    <source>
        <dbReference type="RuleBase" id="RU000411"/>
    </source>
</evidence>
<evidence type="ECO:0000256" key="5">
    <source>
        <dbReference type="ARBA" id="ARBA00023180"/>
    </source>
</evidence>
<keyword evidence="2" id="KW-0646">Protease inhibitor</keyword>
<dbReference type="Gene3D" id="2.10.310.10">
    <property type="entry name" value="Serpins superfamily"/>
    <property type="match status" value="1"/>
</dbReference>
<dbReference type="OrthoDB" id="671595at2759"/>
<reference evidence="10 11" key="1">
    <citation type="submission" date="2025-04" db="UniProtKB">
        <authorList>
            <consortium name="RefSeq"/>
        </authorList>
    </citation>
    <scope>IDENTIFICATION</scope>
</reference>
<feature type="chain" id="PRO_5044649503" evidence="7">
    <location>
        <begin position="25"/>
        <end position="413"/>
    </location>
</feature>
<dbReference type="OMA" id="MEIMPMS"/>
<dbReference type="InterPro" id="IPR036186">
    <property type="entry name" value="Serpin_sf"/>
</dbReference>
<dbReference type="GO" id="GO:0005615">
    <property type="term" value="C:extracellular space"/>
    <property type="evidence" value="ECO:0007669"/>
    <property type="project" value="Ensembl"/>
</dbReference>
<dbReference type="GO" id="GO:0042802">
    <property type="term" value="F:identical protein binding"/>
    <property type="evidence" value="ECO:0007669"/>
    <property type="project" value="Ensembl"/>
</dbReference>
<dbReference type="Gene3D" id="3.30.497.10">
    <property type="entry name" value="Antithrombin, subunit I, domain 2"/>
    <property type="match status" value="1"/>
</dbReference>
<dbReference type="PANTHER" id="PTHR11461">
    <property type="entry name" value="SERINE PROTEASE INHIBITOR, SERPIN"/>
    <property type="match status" value="1"/>
</dbReference>
<dbReference type="GeneTree" id="ENSGT00940000154493"/>
<evidence type="ECO:0000313" key="9">
    <source>
        <dbReference type="Proteomes" id="UP000515203"/>
    </source>
</evidence>
<dbReference type="InterPro" id="IPR023796">
    <property type="entry name" value="Serpin_dom"/>
</dbReference>
<dbReference type="FunFam" id="2.10.310.10:FF:000001">
    <property type="entry name" value="Serpin family A member 1"/>
    <property type="match status" value="1"/>
</dbReference>
<comment type="similarity">
    <text evidence="1 6">Belongs to the serpin family.</text>
</comment>
<dbReference type="CDD" id="cd02056">
    <property type="entry name" value="serpinA1_A1AT"/>
    <property type="match status" value="1"/>
</dbReference>